<accession>A0A1I5X6A3</accession>
<evidence type="ECO:0000313" key="1">
    <source>
        <dbReference type="EMBL" id="SFQ27421.1"/>
    </source>
</evidence>
<keyword evidence="2" id="KW-1185">Reference proteome</keyword>
<dbReference type="STRING" id="93684.SAMN05421853_103165"/>
<organism evidence="1 2">
    <name type="scientific">Roseivivax halotolerans</name>
    <dbReference type="NCBI Taxonomy" id="93684"/>
    <lineage>
        <taxon>Bacteria</taxon>
        <taxon>Pseudomonadati</taxon>
        <taxon>Pseudomonadota</taxon>
        <taxon>Alphaproteobacteria</taxon>
        <taxon>Rhodobacterales</taxon>
        <taxon>Roseobacteraceae</taxon>
        <taxon>Roseivivax</taxon>
    </lineage>
</organism>
<dbReference type="RefSeq" id="WP_093009882.1">
    <property type="nucleotide sequence ID" value="NZ_FOXV01000003.1"/>
</dbReference>
<protein>
    <recommendedName>
        <fullName evidence="3">Glycosyl transferase family 2</fullName>
    </recommendedName>
</protein>
<reference evidence="2" key="1">
    <citation type="submission" date="2016-10" db="EMBL/GenBank/DDBJ databases">
        <authorList>
            <person name="Varghese N."/>
            <person name="Submissions S."/>
        </authorList>
    </citation>
    <scope>NUCLEOTIDE SEQUENCE [LARGE SCALE GENOMIC DNA]</scope>
    <source>
        <strain evidence="2">JCM 10271</strain>
    </source>
</reference>
<dbReference type="Pfam" id="PF13704">
    <property type="entry name" value="Glyco_tranf_2_4"/>
    <property type="match status" value="1"/>
</dbReference>
<dbReference type="AlphaFoldDB" id="A0A1I5X6A3"/>
<dbReference type="Proteomes" id="UP000243106">
    <property type="component" value="Unassembled WGS sequence"/>
</dbReference>
<sequence length="291" mass="33388">MQTTAAALTMVRDDAFFLEKWLAYYGEMFGRENCYVINHGRGETVARMAEGCNVIGLPGDPDPNFERKRWRLLNGMVEGLLGYYAHVVVGDVDEIVVMDPETGHTLLSWLKGKARRRVYTPVGLDVFHRIDREDAPVGDHVIGPRRHVKLLPYHSKPCVLGRPAQLSRGGHYAKAENLNAPEGMYLLHLKFCDFAQYVAAMDRRNRVIEEIGVGVKETSIGRHWFAEARGEDRAVFEAFAQLEEREGFDLAWLRRDMVKSWKPRGETGFWQFDRPDYGVQYRLPERFDGIV</sequence>
<name>A0A1I5X6A3_9RHOB</name>
<evidence type="ECO:0000313" key="2">
    <source>
        <dbReference type="Proteomes" id="UP000243106"/>
    </source>
</evidence>
<proteinExistence type="predicted"/>
<gene>
    <name evidence="1" type="ORF">SAMN05421853_103165</name>
</gene>
<evidence type="ECO:0008006" key="3">
    <source>
        <dbReference type="Google" id="ProtNLM"/>
    </source>
</evidence>
<dbReference type="EMBL" id="FOXV01000003">
    <property type="protein sequence ID" value="SFQ27421.1"/>
    <property type="molecule type" value="Genomic_DNA"/>
</dbReference>